<evidence type="ECO:0000256" key="16">
    <source>
        <dbReference type="ARBA" id="ARBA00032510"/>
    </source>
</evidence>
<dbReference type="PIRSF" id="PIRSF001563">
    <property type="entry name" value="Folylpolyglu_synth"/>
    <property type="match status" value="1"/>
</dbReference>
<comment type="catalytic activity">
    <reaction evidence="17">
        <text>(6S)-5,6,7,8-tetrahydrofolyl-(gamma-L-Glu)(n) + L-glutamate + ATP = (6S)-5,6,7,8-tetrahydrofolyl-(gamma-L-Glu)(n+1) + ADP + phosphate + H(+)</text>
        <dbReference type="Rhea" id="RHEA:10580"/>
        <dbReference type="Rhea" id="RHEA-COMP:14738"/>
        <dbReference type="Rhea" id="RHEA-COMP:14740"/>
        <dbReference type="ChEBI" id="CHEBI:15378"/>
        <dbReference type="ChEBI" id="CHEBI:29985"/>
        <dbReference type="ChEBI" id="CHEBI:30616"/>
        <dbReference type="ChEBI" id="CHEBI:43474"/>
        <dbReference type="ChEBI" id="CHEBI:141005"/>
        <dbReference type="ChEBI" id="CHEBI:456216"/>
        <dbReference type="EC" id="6.3.2.17"/>
    </reaction>
</comment>
<comment type="catalytic activity">
    <reaction evidence="19">
        <text>(6R)-5,10-methylenetetrahydrofolyl-(gamma-L-Glu)(n) + L-glutamate + ATP = (6R)-5,10-methylenetetrahydrofolyl-(gamma-L-Glu)(n+1) + ADP + phosphate + H(+)</text>
        <dbReference type="Rhea" id="RHEA:51912"/>
        <dbReference type="Rhea" id="RHEA-COMP:13257"/>
        <dbReference type="Rhea" id="RHEA-COMP:13258"/>
        <dbReference type="ChEBI" id="CHEBI:15378"/>
        <dbReference type="ChEBI" id="CHEBI:29985"/>
        <dbReference type="ChEBI" id="CHEBI:30616"/>
        <dbReference type="ChEBI" id="CHEBI:43474"/>
        <dbReference type="ChEBI" id="CHEBI:136572"/>
        <dbReference type="ChEBI" id="CHEBI:456216"/>
        <dbReference type="EC" id="6.3.2.17"/>
    </reaction>
</comment>
<keyword evidence="8 21" id="KW-0436">Ligase</keyword>
<evidence type="ECO:0000256" key="5">
    <source>
        <dbReference type="ARBA" id="ARBA00013023"/>
    </source>
</evidence>
<evidence type="ECO:0000256" key="21">
    <source>
        <dbReference type="PIRNR" id="PIRNR001563"/>
    </source>
</evidence>
<dbReference type="EC" id="6.3.2.17" evidence="6"/>
<dbReference type="PANTHER" id="PTHR11136:SF0">
    <property type="entry name" value="DIHYDROFOLATE SYNTHETASE-RELATED"/>
    <property type="match status" value="1"/>
</dbReference>
<dbReference type="SUPFAM" id="SSF53244">
    <property type="entry name" value="MurD-like peptide ligases, peptide-binding domain"/>
    <property type="match status" value="1"/>
</dbReference>
<evidence type="ECO:0000256" key="2">
    <source>
        <dbReference type="ARBA" id="ARBA00004799"/>
    </source>
</evidence>
<reference evidence="24 25" key="1">
    <citation type="submission" date="2021-05" db="EMBL/GenBank/DDBJ databases">
        <title>The draft genome of Geobacter luticola JCM 17780.</title>
        <authorList>
            <person name="Xu Z."/>
            <person name="Masuda Y."/>
            <person name="Itoh H."/>
            <person name="Senoo K."/>
        </authorList>
    </citation>
    <scope>NUCLEOTIDE SEQUENCE [LARGE SCALE GENOMIC DNA]</scope>
    <source>
        <strain evidence="24 25">JCM 17780</strain>
    </source>
</reference>
<name>A0ABS5SF94_9BACT</name>
<protein>
    <recommendedName>
        <fullName evidence="7">Dihydrofolate synthase/folylpolyglutamate synthase</fullName>
        <ecNumber evidence="5">6.3.2.12</ecNumber>
        <ecNumber evidence="6">6.3.2.17</ecNumber>
    </recommendedName>
    <alternativeName>
        <fullName evidence="16">Folylpoly-gamma-glutamate synthetase-dihydrofolate synthetase</fullName>
    </alternativeName>
    <alternativeName>
        <fullName evidence="14">Folylpolyglutamate synthetase</fullName>
    </alternativeName>
    <alternativeName>
        <fullName evidence="15">Tetrahydrofolylpolyglutamate synthase</fullName>
    </alternativeName>
</protein>
<organism evidence="24 25">
    <name type="scientific">Geomobilimonas luticola</name>
    <dbReference type="NCBI Taxonomy" id="1114878"/>
    <lineage>
        <taxon>Bacteria</taxon>
        <taxon>Pseudomonadati</taxon>
        <taxon>Thermodesulfobacteriota</taxon>
        <taxon>Desulfuromonadia</taxon>
        <taxon>Geobacterales</taxon>
        <taxon>Geobacteraceae</taxon>
        <taxon>Geomobilimonas</taxon>
    </lineage>
</organism>
<dbReference type="Gene3D" id="3.40.1190.10">
    <property type="entry name" value="Mur-like, catalytic domain"/>
    <property type="match status" value="1"/>
</dbReference>
<keyword evidence="12" id="KW-0460">Magnesium</keyword>
<evidence type="ECO:0000256" key="17">
    <source>
        <dbReference type="ARBA" id="ARBA00047493"/>
    </source>
</evidence>
<feature type="domain" description="Mur ligase central" evidence="23">
    <location>
        <begin position="44"/>
        <end position="259"/>
    </location>
</feature>
<evidence type="ECO:0000313" key="25">
    <source>
        <dbReference type="Proteomes" id="UP000756860"/>
    </source>
</evidence>
<dbReference type="RefSeq" id="WP_214176023.1">
    <property type="nucleotide sequence ID" value="NZ_JAHCVK010000006.1"/>
</dbReference>
<dbReference type="EC" id="6.3.2.12" evidence="5"/>
<gene>
    <name evidence="24" type="ORF">KI810_13210</name>
</gene>
<evidence type="ECO:0000256" key="9">
    <source>
        <dbReference type="ARBA" id="ARBA00022723"/>
    </source>
</evidence>
<keyword evidence="25" id="KW-1185">Reference proteome</keyword>
<keyword evidence="10 21" id="KW-0547">Nucleotide-binding</keyword>
<dbReference type="NCBIfam" id="TIGR01499">
    <property type="entry name" value="folC"/>
    <property type="match status" value="1"/>
</dbReference>
<comment type="pathway">
    <text evidence="2">Cofactor biosynthesis; tetrahydrofolate biosynthesis; 7,8-dihydrofolate from 2-amino-4-hydroxy-6-hydroxymethyl-7,8-dihydropteridine diphosphate and 4-aminobenzoate: step 2/2.</text>
</comment>
<accession>A0ABS5SF94</accession>
<evidence type="ECO:0000256" key="20">
    <source>
        <dbReference type="ARBA" id="ARBA00049161"/>
    </source>
</evidence>
<evidence type="ECO:0000256" key="4">
    <source>
        <dbReference type="ARBA" id="ARBA00008276"/>
    </source>
</evidence>
<sequence>MTYREILSHLYALGRFGMKPGLERITALLAALGNPEEKLAVVHVAGTNGKGSTAAFLDAVLRAGGLTTGLFTSPHLISFTERFRIDGAEIDEAEVVSLARRVIAVAPPGSTFFELVTAMAFLHFAEHRVDLAVMEVGMGGRFDATNAASGELAVITPVALDHCTWLGDSLAAIAGEKAGVIRPGRAVVSSFQEPEALDVIIERCGEGGSPLVLCGREFDATWDGDALVYRGLGVDIPRLVPGIAGKHQAMNAACALAAAELLGRQGLTVGRDAMERGIAAARWPGRMEFFGTAPRILLDGAHNPAGSLALARSLADVPRRRLILVVGVMGDKDATAILAPLLPLADEVFTVTPPLERSLPAADLAACCREQGGGRCTVAGTVADGVIRAREAAGPDDLILVCGSLFTVGAARAFLTGREFEAIRG</sequence>
<dbReference type="PANTHER" id="PTHR11136">
    <property type="entry name" value="FOLYLPOLYGLUTAMATE SYNTHASE-RELATED"/>
    <property type="match status" value="1"/>
</dbReference>
<evidence type="ECO:0000256" key="8">
    <source>
        <dbReference type="ARBA" id="ARBA00022598"/>
    </source>
</evidence>
<keyword evidence="9" id="KW-0479">Metal-binding</keyword>
<comment type="similarity">
    <text evidence="4 21">Belongs to the folylpolyglutamate synthase family.</text>
</comment>
<comment type="pathway">
    <text evidence="3">Cofactor biosynthesis; tetrahydrofolylpolyglutamate biosynthesis.</text>
</comment>
<dbReference type="Proteomes" id="UP000756860">
    <property type="component" value="Unassembled WGS sequence"/>
</dbReference>
<evidence type="ECO:0000259" key="22">
    <source>
        <dbReference type="Pfam" id="PF02875"/>
    </source>
</evidence>
<evidence type="ECO:0000259" key="23">
    <source>
        <dbReference type="Pfam" id="PF08245"/>
    </source>
</evidence>
<comment type="catalytic activity">
    <reaction evidence="20">
        <text>7,8-dihydropteroate + L-glutamate + ATP = 7,8-dihydrofolate + ADP + phosphate + H(+)</text>
        <dbReference type="Rhea" id="RHEA:23584"/>
        <dbReference type="ChEBI" id="CHEBI:15378"/>
        <dbReference type="ChEBI" id="CHEBI:17839"/>
        <dbReference type="ChEBI" id="CHEBI:29985"/>
        <dbReference type="ChEBI" id="CHEBI:30616"/>
        <dbReference type="ChEBI" id="CHEBI:43474"/>
        <dbReference type="ChEBI" id="CHEBI:57451"/>
        <dbReference type="ChEBI" id="CHEBI:456216"/>
        <dbReference type="EC" id="6.3.2.12"/>
    </reaction>
</comment>
<dbReference type="Gene3D" id="3.90.190.20">
    <property type="entry name" value="Mur ligase, C-terminal domain"/>
    <property type="match status" value="1"/>
</dbReference>
<evidence type="ECO:0000256" key="12">
    <source>
        <dbReference type="ARBA" id="ARBA00022842"/>
    </source>
</evidence>
<evidence type="ECO:0000256" key="19">
    <source>
        <dbReference type="ARBA" id="ARBA00049035"/>
    </source>
</evidence>
<dbReference type="SUPFAM" id="SSF53623">
    <property type="entry name" value="MurD-like peptide ligases, catalytic domain"/>
    <property type="match status" value="1"/>
</dbReference>
<dbReference type="InterPro" id="IPR004101">
    <property type="entry name" value="Mur_ligase_C"/>
</dbReference>
<keyword evidence="11 21" id="KW-0067">ATP-binding</keyword>
<feature type="domain" description="Mur ligase C-terminal" evidence="22">
    <location>
        <begin position="285"/>
        <end position="404"/>
    </location>
</feature>
<dbReference type="Pfam" id="PF08245">
    <property type="entry name" value="Mur_ligase_M"/>
    <property type="match status" value="1"/>
</dbReference>
<comment type="caution">
    <text evidence="24">The sequence shown here is derived from an EMBL/GenBank/DDBJ whole genome shotgun (WGS) entry which is preliminary data.</text>
</comment>
<proteinExistence type="inferred from homology"/>
<evidence type="ECO:0000256" key="15">
    <source>
        <dbReference type="ARBA" id="ARBA00030592"/>
    </source>
</evidence>
<evidence type="ECO:0000256" key="11">
    <source>
        <dbReference type="ARBA" id="ARBA00022840"/>
    </source>
</evidence>
<dbReference type="InterPro" id="IPR013221">
    <property type="entry name" value="Mur_ligase_cen"/>
</dbReference>
<evidence type="ECO:0000256" key="3">
    <source>
        <dbReference type="ARBA" id="ARBA00005150"/>
    </source>
</evidence>
<dbReference type="InterPro" id="IPR001645">
    <property type="entry name" value="Folylpolyglutamate_synth"/>
</dbReference>
<evidence type="ECO:0000313" key="24">
    <source>
        <dbReference type="EMBL" id="MBT0654022.1"/>
    </source>
</evidence>
<evidence type="ECO:0000256" key="6">
    <source>
        <dbReference type="ARBA" id="ARBA00013025"/>
    </source>
</evidence>
<evidence type="ECO:0000256" key="10">
    <source>
        <dbReference type="ARBA" id="ARBA00022741"/>
    </source>
</evidence>
<dbReference type="EMBL" id="JAHCVK010000006">
    <property type="protein sequence ID" value="MBT0654022.1"/>
    <property type="molecule type" value="Genomic_DNA"/>
</dbReference>
<evidence type="ECO:0000256" key="18">
    <source>
        <dbReference type="ARBA" id="ARBA00047808"/>
    </source>
</evidence>
<dbReference type="Pfam" id="PF02875">
    <property type="entry name" value="Mur_ligase_C"/>
    <property type="match status" value="1"/>
</dbReference>
<comment type="function">
    <text evidence="1">Functions in two distinct reactions of the de novo folate biosynthetic pathway. Catalyzes the addition of a glutamate residue to dihydropteroate (7,8-dihydropteroate or H2Pte) to form dihydrofolate (7,8-dihydrofolate monoglutamate or H2Pte-Glu). Also catalyzes successive additions of L-glutamate to tetrahydrofolate or 10-formyltetrahydrofolate or 5,10-methylenetetrahydrofolate, leading to folylpolyglutamate derivatives.</text>
</comment>
<evidence type="ECO:0000256" key="1">
    <source>
        <dbReference type="ARBA" id="ARBA00002714"/>
    </source>
</evidence>
<dbReference type="InterPro" id="IPR036615">
    <property type="entry name" value="Mur_ligase_C_dom_sf"/>
</dbReference>
<evidence type="ECO:0000256" key="7">
    <source>
        <dbReference type="ARBA" id="ARBA00019357"/>
    </source>
</evidence>
<comment type="catalytic activity">
    <reaction evidence="18">
        <text>10-formyltetrahydrofolyl-(gamma-L-Glu)(n) + L-glutamate + ATP = 10-formyltetrahydrofolyl-(gamma-L-Glu)(n+1) + ADP + phosphate + H(+)</text>
        <dbReference type="Rhea" id="RHEA:51904"/>
        <dbReference type="Rhea" id="RHEA-COMP:13088"/>
        <dbReference type="Rhea" id="RHEA-COMP:14300"/>
        <dbReference type="ChEBI" id="CHEBI:15378"/>
        <dbReference type="ChEBI" id="CHEBI:29985"/>
        <dbReference type="ChEBI" id="CHEBI:30616"/>
        <dbReference type="ChEBI" id="CHEBI:43474"/>
        <dbReference type="ChEBI" id="CHEBI:134413"/>
        <dbReference type="ChEBI" id="CHEBI:456216"/>
        <dbReference type="EC" id="6.3.2.17"/>
    </reaction>
</comment>
<evidence type="ECO:0000256" key="13">
    <source>
        <dbReference type="ARBA" id="ARBA00022909"/>
    </source>
</evidence>
<evidence type="ECO:0000256" key="14">
    <source>
        <dbReference type="ARBA" id="ARBA00030048"/>
    </source>
</evidence>
<keyword evidence="13" id="KW-0289">Folate biosynthesis</keyword>
<dbReference type="InterPro" id="IPR036565">
    <property type="entry name" value="Mur-like_cat_sf"/>
</dbReference>